<name>A0A0E9S224_ANGAN</name>
<accession>A0A0E9S224</accession>
<protein>
    <submittedName>
        <fullName evidence="2">Uncharacterized protein</fullName>
    </submittedName>
</protein>
<dbReference type="EMBL" id="GBXM01073256">
    <property type="protein sequence ID" value="JAH35321.1"/>
    <property type="molecule type" value="Transcribed_RNA"/>
</dbReference>
<organism evidence="2">
    <name type="scientific">Anguilla anguilla</name>
    <name type="common">European freshwater eel</name>
    <name type="synonym">Muraena anguilla</name>
    <dbReference type="NCBI Taxonomy" id="7936"/>
    <lineage>
        <taxon>Eukaryota</taxon>
        <taxon>Metazoa</taxon>
        <taxon>Chordata</taxon>
        <taxon>Craniata</taxon>
        <taxon>Vertebrata</taxon>
        <taxon>Euteleostomi</taxon>
        <taxon>Actinopterygii</taxon>
        <taxon>Neopterygii</taxon>
        <taxon>Teleostei</taxon>
        <taxon>Anguilliformes</taxon>
        <taxon>Anguillidae</taxon>
        <taxon>Anguilla</taxon>
    </lineage>
</organism>
<evidence type="ECO:0000256" key="1">
    <source>
        <dbReference type="SAM" id="MobiDB-lite"/>
    </source>
</evidence>
<dbReference type="AlphaFoldDB" id="A0A0E9S224"/>
<evidence type="ECO:0000313" key="2">
    <source>
        <dbReference type="EMBL" id="JAH35321.1"/>
    </source>
</evidence>
<reference evidence="2" key="2">
    <citation type="journal article" date="2015" name="Fish Shellfish Immunol.">
        <title>Early steps in the European eel (Anguilla anguilla)-Vibrio vulnificus interaction in the gills: Role of the RtxA13 toxin.</title>
        <authorList>
            <person name="Callol A."/>
            <person name="Pajuelo D."/>
            <person name="Ebbesson L."/>
            <person name="Teles M."/>
            <person name="MacKenzie S."/>
            <person name="Amaro C."/>
        </authorList>
    </citation>
    <scope>NUCLEOTIDE SEQUENCE</scope>
</reference>
<reference evidence="2" key="1">
    <citation type="submission" date="2014-11" db="EMBL/GenBank/DDBJ databases">
        <authorList>
            <person name="Amaro Gonzalez C."/>
        </authorList>
    </citation>
    <scope>NUCLEOTIDE SEQUENCE</scope>
</reference>
<proteinExistence type="predicted"/>
<sequence>MGMSTGPYKLGHARGPSQSPAKQSSQIYAVFIGLLKKTPKKTITVGLKHCRITQVYLE</sequence>
<feature type="region of interest" description="Disordered" evidence="1">
    <location>
        <begin position="1"/>
        <end position="23"/>
    </location>
</feature>